<reference evidence="3" key="1">
    <citation type="journal article" date="2014" name="Int. J. Syst. Evol. Microbiol.">
        <title>Complete genome of a new Firmicutes species belonging to the dominant human colonic microbiota ('Ruminococcus bicirculans') reveals two chromosomes and a selective capacity to utilize plant glucans.</title>
        <authorList>
            <consortium name="NISC Comparative Sequencing Program"/>
            <person name="Wegmann U."/>
            <person name="Louis P."/>
            <person name="Goesmann A."/>
            <person name="Henrissat B."/>
            <person name="Duncan S.H."/>
            <person name="Flint H.J."/>
        </authorList>
    </citation>
    <scope>NUCLEOTIDE SEQUENCE</scope>
    <source>
        <strain evidence="3">NBRC 103408</strain>
    </source>
</reference>
<dbReference type="InterPro" id="IPR014729">
    <property type="entry name" value="Rossmann-like_a/b/a_fold"/>
</dbReference>
<organism evidence="3 4">
    <name type="scientific">Sneathiella chinensis</name>
    <dbReference type="NCBI Taxonomy" id="349750"/>
    <lineage>
        <taxon>Bacteria</taxon>
        <taxon>Pseudomonadati</taxon>
        <taxon>Pseudomonadota</taxon>
        <taxon>Alphaproteobacteria</taxon>
        <taxon>Sneathiellales</taxon>
        <taxon>Sneathiellaceae</taxon>
        <taxon>Sneathiella</taxon>
    </lineage>
</organism>
<gene>
    <name evidence="3" type="primary">yxiE</name>
    <name evidence="3" type="ORF">GCM10007924_03200</name>
</gene>
<name>A0ABQ5TZR2_9PROT</name>
<sequence length="174" mass="18908">MIEKILIPLDGSSHADRAAALGLDLAAKYQARVILLNVFSRTDEDAIRHLAEGEHMIEAHRGAYGDALSTLPVEGVFRSSYLEQEWLPVSVYEQIGNAIMEHARQEALKKGVADLETRVEGGNPADRIVELAKSEGADLIVMGCRGLGRLKSLIMGSVSHKVSQVSPCSYLVVK</sequence>
<dbReference type="EMBL" id="BSNF01000001">
    <property type="protein sequence ID" value="GLQ05099.1"/>
    <property type="molecule type" value="Genomic_DNA"/>
</dbReference>
<dbReference type="PANTHER" id="PTHR46268:SF6">
    <property type="entry name" value="UNIVERSAL STRESS PROTEIN UP12"/>
    <property type="match status" value="1"/>
</dbReference>
<feature type="domain" description="UspA" evidence="2">
    <location>
        <begin position="1"/>
        <end position="174"/>
    </location>
</feature>
<dbReference type="Gene3D" id="3.40.50.620">
    <property type="entry name" value="HUPs"/>
    <property type="match status" value="1"/>
</dbReference>
<dbReference type="Pfam" id="PF00582">
    <property type="entry name" value="Usp"/>
    <property type="match status" value="1"/>
</dbReference>
<evidence type="ECO:0000259" key="2">
    <source>
        <dbReference type="Pfam" id="PF00582"/>
    </source>
</evidence>
<dbReference type="InterPro" id="IPR006015">
    <property type="entry name" value="Universal_stress_UspA"/>
</dbReference>
<comment type="similarity">
    <text evidence="1">Belongs to the universal stress protein A family.</text>
</comment>
<dbReference type="SUPFAM" id="SSF52402">
    <property type="entry name" value="Adenine nucleotide alpha hydrolases-like"/>
    <property type="match status" value="1"/>
</dbReference>
<reference evidence="3" key="2">
    <citation type="submission" date="2023-01" db="EMBL/GenBank/DDBJ databases">
        <title>Draft genome sequence of Sneathiella chinensis strain NBRC 103408.</title>
        <authorList>
            <person name="Sun Q."/>
            <person name="Mori K."/>
        </authorList>
    </citation>
    <scope>NUCLEOTIDE SEQUENCE</scope>
    <source>
        <strain evidence="3">NBRC 103408</strain>
    </source>
</reference>
<keyword evidence="4" id="KW-1185">Reference proteome</keyword>
<dbReference type="InterPro" id="IPR006016">
    <property type="entry name" value="UspA"/>
</dbReference>
<evidence type="ECO:0000313" key="4">
    <source>
        <dbReference type="Proteomes" id="UP001161409"/>
    </source>
</evidence>
<comment type="caution">
    <text evidence="3">The sequence shown here is derived from an EMBL/GenBank/DDBJ whole genome shotgun (WGS) entry which is preliminary data.</text>
</comment>
<accession>A0ABQ5TZR2</accession>
<protein>
    <submittedName>
        <fullName evidence="3">Universal stress protein YxiE</fullName>
    </submittedName>
</protein>
<evidence type="ECO:0000313" key="3">
    <source>
        <dbReference type="EMBL" id="GLQ05099.1"/>
    </source>
</evidence>
<dbReference type="PRINTS" id="PR01438">
    <property type="entry name" value="UNVRSLSTRESS"/>
</dbReference>
<dbReference type="Proteomes" id="UP001161409">
    <property type="component" value="Unassembled WGS sequence"/>
</dbReference>
<dbReference type="CDD" id="cd00293">
    <property type="entry name" value="USP-like"/>
    <property type="match status" value="1"/>
</dbReference>
<dbReference type="PANTHER" id="PTHR46268">
    <property type="entry name" value="STRESS RESPONSE PROTEIN NHAX"/>
    <property type="match status" value="1"/>
</dbReference>
<proteinExistence type="inferred from homology"/>
<evidence type="ECO:0000256" key="1">
    <source>
        <dbReference type="ARBA" id="ARBA00008791"/>
    </source>
</evidence>
<dbReference type="RefSeq" id="WP_169559128.1">
    <property type="nucleotide sequence ID" value="NZ_BSNF01000001.1"/>
</dbReference>